<keyword evidence="3 12" id="KW-0963">Cytoplasm</keyword>
<dbReference type="PANTHER" id="PTHR43783">
    <property type="entry name" value="UDP-N-ACETYLGLUCOSAMINE 1-CARBOXYVINYLTRANSFERASE"/>
    <property type="match status" value="1"/>
</dbReference>
<dbReference type="InterPro" id="IPR013792">
    <property type="entry name" value="RNA3'P_cycl/enolpyr_Trfase_a/b"/>
</dbReference>
<keyword evidence="15" id="KW-1185">Reference proteome</keyword>
<comment type="caution">
    <text evidence="12">Lacks conserved residue(s) required for the propagation of feature annotation.</text>
</comment>
<evidence type="ECO:0000256" key="9">
    <source>
        <dbReference type="ARBA" id="ARBA00023316"/>
    </source>
</evidence>
<dbReference type="Proteomes" id="UP000216797">
    <property type="component" value="Unassembled WGS sequence"/>
</dbReference>
<dbReference type="CDD" id="cd01555">
    <property type="entry name" value="UdpNAET"/>
    <property type="match status" value="1"/>
</dbReference>
<evidence type="ECO:0000256" key="8">
    <source>
        <dbReference type="ARBA" id="ARBA00023306"/>
    </source>
</evidence>
<evidence type="ECO:0000256" key="3">
    <source>
        <dbReference type="ARBA" id="ARBA00022490"/>
    </source>
</evidence>
<dbReference type="GO" id="GO:0071555">
    <property type="term" value="P:cell wall organization"/>
    <property type="evidence" value="ECO:0007669"/>
    <property type="project" value="UniProtKB-KW"/>
</dbReference>
<dbReference type="InterPro" id="IPR005750">
    <property type="entry name" value="UDP_GlcNAc_COvinyl_MurA"/>
</dbReference>
<feature type="binding site" evidence="12">
    <location>
        <position position="329"/>
    </location>
    <ligand>
        <name>UDP-N-acetyl-alpha-D-glucosamine</name>
        <dbReference type="ChEBI" id="CHEBI:57705"/>
    </ligand>
</feature>
<dbReference type="InterPro" id="IPR036968">
    <property type="entry name" value="Enolpyruvate_Tfrase_sf"/>
</dbReference>
<evidence type="ECO:0000256" key="12">
    <source>
        <dbReference type="HAMAP-Rule" id="MF_00111"/>
    </source>
</evidence>
<evidence type="ECO:0000256" key="6">
    <source>
        <dbReference type="ARBA" id="ARBA00022960"/>
    </source>
</evidence>
<evidence type="ECO:0000259" key="13">
    <source>
        <dbReference type="Pfam" id="PF00275"/>
    </source>
</evidence>
<dbReference type="GO" id="GO:0009252">
    <property type="term" value="P:peptidoglycan biosynthetic process"/>
    <property type="evidence" value="ECO:0007669"/>
    <property type="project" value="UniProtKB-UniRule"/>
</dbReference>
<evidence type="ECO:0000256" key="1">
    <source>
        <dbReference type="ARBA" id="ARBA00004496"/>
    </source>
</evidence>
<name>A0A267HSH3_9ENTE</name>
<dbReference type="AlphaFoldDB" id="A0A267HSH3"/>
<dbReference type="NCBIfam" id="TIGR01072">
    <property type="entry name" value="murA"/>
    <property type="match status" value="1"/>
</dbReference>
<dbReference type="GO" id="GO:0008760">
    <property type="term" value="F:UDP-N-acetylglucosamine 1-carboxyvinyltransferase activity"/>
    <property type="evidence" value="ECO:0007669"/>
    <property type="project" value="UniProtKB-UniRule"/>
</dbReference>
<keyword evidence="6 12" id="KW-0133">Cell shape</keyword>
<comment type="function">
    <text evidence="12">Cell wall formation. Adds enolpyruvyl to UDP-N-acetylglucosamine.</text>
</comment>
<feature type="binding site" evidence="12">
    <location>
        <begin position="22"/>
        <end position="23"/>
    </location>
    <ligand>
        <name>phosphoenolpyruvate</name>
        <dbReference type="ChEBI" id="CHEBI:58702"/>
    </ligand>
</feature>
<dbReference type="HAMAP" id="MF_00111">
    <property type="entry name" value="MurA"/>
    <property type="match status" value="1"/>
</dbReference>
<dbReference type="InterPro" id="IPR050068">
    <property type="entry name" value="MurA_subfamily"/>
</dbReference>
<evidence type="ECO:0000256" key="11">
    <source>
        <dbReference type="ARBA" id="ARBA00047527"/>
    </source>
</evidence>
<feature type="modified residue" description="2-(S-cysteinyl)pyruvic acid O-phosphothioketal" evidence="12">
    <location>
        <position position="119"/>
    </location>
</feature>
<reference evidence="14 15" key="1">
    <citation type="submission" date="2015-08" db="EMBL/GenBank/DDBJ databases">
        <title>Enterococcus genome sequence.</title>
        <authorList>
            <person name="Acedo J.Z."/>
            <person name="Vederas J.C."/>
        </authorList>
    </citation>
    <scope>NUCLEOTIDE SEQUENCE [LARGE SCALE GENOMIC DNA]</scope>
    <source>
        <strain evidence="14 15">49</strain>
    </source>
</reference>
<feature type="binding site" evidence="12">
    <location>
        <begin position="124"/>
        <end position="128"/>
    </location>
    <ligand>
        <name>UDP-N-acetyl-alpha-D-glucosamine</name>
        <dbReference type="ChEBI" id="CHEBI:57705"/>
    </ligand>
</feature>
<accession>A0A267HSH3</accession>
<gene>
    <name evidence="12" type="primary">murA</name>
    <name evidence="14" type="ORF">AKL21_04630</name>
</gene>
<dbReference type="UniPathway" id="UPA00219"/>
<dbReference type="Gene3D" id="3.65.10.10">
    <property type="entry name" value="Enolpyruvate transferase domain"/>
    <property type="match status" value="2"/>
</dbReference>
<dbReference type="GO" id="GO:0051301">
    <property type="term" value="P:cell division"/>
    <property type="evidence" value="ECO:0007669"/>
    <property type="project" value="UniProtKB-KW"/>
</dbReference>
<evidence type="ECO:0000313" key="14">
    <source>
        <dbReference type="EMBL" id="PAB01294.1"/>
    </source>
</evidence>
<keyword evidence="8 12" id="KW-0131">Cell cycle</keyword>
<feature type="domain" description="Enolpyruvate transferase" evidence="13">
    <location>
        <begin position="7"/>
        <end position="408"/>
    </location>
</feature>
<keyword evidence="12" id="KW-0670">Pyruvate</keyword>
<keyword evidence="9 12" id="KW-0961">Cell wall biogenesis/degradation</keyword>
<dbReference type="InterPro" id="IPR001986">
    <property type="entry name" value="Enolpyruvate_Tfrase_dom"/>
</dbReference>
<keyword evidence="4 12" id="KW-0132">Cell division</keyword>
<dbReference type="GO" id="GO:0005737">
    <property type="term" value="C:cytoplasm"/>
    <property type="evidence" value="ECO:0007669"/>
    <property type="project" value="UniProtKB-SubCell"/>
</dbReference>
<dbReference type="GO" id="GO:0019277">
    <property type="term" value="P:UDP-N-acetylgalactosamine biosynthetic process"/>
    <property type="evidence" value="ECO:0007669"/>
    <property type="project" value="InterPro"/>
</dbReference>
<evidence type="ECO:0000256" key="2">
    <source>
        <dbReference type="ARBA" id="ARBA00004752"/>
    </source>
</evidence>
<evidence type="ECO:0000256" key="5">
    <source>
        <dbReference type="ARBA" id="ARBA00022679"/>
    </source>
</evidence>
<feature type="binding site" evidence="12">
    <location>
        <position position="95"/>
    </location>
    <ligand>
        <name>UDP-N-acetyl-alpha-D-glucosamine</name>
        <dbReference type="ChEBI" id="CHEBI:57705"/>
    </ligand>
</feature>
<dbReference type="NCBIfam" id="NF006873">
    <property type="entry name" value="PRK09369.1"/>
    <property type="match status" value="1"/>
</dbReference>
<dbReference type="EC" id="2.5.1.7" evidence="12"/>
<dbReference type="PANTHER" id="PTHR43783:SF1">
    <property type="entry name" value="UDP-N-ACETYLGLUCOSAMINE 1-CARBOXYVINYLTRANSFERASE"/>
    <property type="match status" value="1"/>
</dbReference>
<evidence type="ECO:0000313" key="15">
    <source>
        <dbReference type="Proteomes" id="UP000216797"/>
    </source>
</evidence>
<dbReference type="EMBL" id="LHUG01000004">
    <property type="protein sequence ID" value="PAB01294.1"/>
    <property type="molecule type" value="Genomic_DNA"/>
</dbReference>
<evidence type="ECO:0000256" key="4">
    <source>
        <dbReference type="ARBA" id="ARBA00022618"/>
    </source>
</evidence>
<sequence length="433" mass="47006">MEEIIVQSGNQLKGTVKIEGAKNAVLPILAASLLAEEGTTTLRNVPILSDVLTMNEVIRHLNVDVNFDEAANEVTINASRQLEIEAPYELVSQMRASIVVMGPLLARNGHAKVAMPGGCAIGKRPIDLHLKGFQALGAKINQKEGYIEAIADELHGNTIYLDFPSVGATQNIMMAAVKAKGTTIIENVAREPEIVDLANILNKMGAQIFGAGTETMRIEGVEHLHAVNHSIVQDRIEAGTFMVAAAMTEGNVLIQDAISEHNRPLISKLSEMGAEIIEEEDGLRVIGPKVLKPTDVKTMPHPGFPTDMQAQMTAIQMIAPGTSVVTETVFENRFQHLEEMRRMNAHVKIDGNVAVIEGGHEMQGALVYATDLRAAAALILVGLRSNGITRVRNLKYLDRGYYNFHKKLQALGGNVERVEIEHKATTKNATTIA</sequence>
<dbReference type="FunFam" id="3.65.10.10:FF:000001">
    <property type="entry name" value="UDP-N-acetylglucosamine 1-carboxyvinyltransferase"/>
    <property type="match status" value="1"/>
</dbReference>
<feature type="binding site" evidence="12">
    <location>
        <position position="307"/>
    </location>
    <ligand>
        <name>UDP-N-acetyl-alpha-D-glucosamine</name>
        <dbReference type="ChEBI" id="CHEBI:57705"/>
    </ligand>
</feature>
<keyword evidence="5 12" id="KW-0808">Transferase</keyword>
<keyword evidence="7 12" id="KW-0573">Peptidoglycan synthesis</keyword>
<evidence type="ECO:0000256" key="10">
    <source>
        <dbReference type="ARBA" id="ARBA00038367"/>
    </source>
</evidence>
<dbReference type="GO" id="GO:0008360">
    <property type="term" value="P:regulation of cell shape"/>
    <property type="evidence" value="ECO:0007669"/>
    <property type="project" value="UniProtKB-KW"/>
</dbReference>
<comment type="catalytic activity">
    <reaction evidence="11 12">
        <text>phosphoenolpyruvate + UDP-N-acetyl-alpha-D-glucosamine = UDP-N-acetyl-3-O-(1-carboxyvinyl)-alpha-D-glucosamine + phosphate</text>
        <dbReference type="Rhea" id="RHEA:18681"/>
        <dbReference type="ChEBI" id="CHEBI:43474"/>
        <dbReference type="ChEBI" id="CHEBI:57705"/>
        <dbReference type="ChEBI" id="CHEBI:58702"/>
        <dbReference type="ChEBI" id="CHEBI:68483"/>
        <dbReference type="EC" id="2.5.1.7"/>
    </reaction>
</comment>
<comment type="subcellular location">
    <subcellularLocation>
        <location evidence="1 12">Cytoplasm</location>
    </subcellularLocation>
</comment>
<dbReference type="RefSeq" id="WP_095006247.1">
    <property type="nucleotide sequence ID" value="NZ_LHUG01000004.1"/>
</dbReference>
<dbReference type="Pfam" id="PF00275">
    <property type="entry name" value="EPSP_synthase"/>
    <property type="match status" value="1"/>
</dbReference>
<proteinExistence type="inferred from homology"/>
<organism evidence="14 15">
    <name type="scientific">Enterococcus canintestini</name>
    <dbReference type="NCBI Taxonomy" id="317010"/>
    <lineage>
        <taxon>Bacteria</taxon>
        <taxon>Bacillati</taxon>
        <taxon>Bacillota</taxon>
        <taxon>Bacilli</taxon>
        <taxon>Lactobacillales</taxon>
        <taxon>Enterococcaceae</taxon>
        <taxon>Enterococcus</taxon>
    </lineage>
</organism>
<comment type="similarity">
    <text evidence="10 12">Belongs to the EPSP synthase family. MurA subfamily.</text>
</comment>
<comment type="caution">
    <text evidence="14">The sequence shown here is derived from an EMBL/GenBank/DDBJ whole genome shotgun (WGS) entry which is preliminary data.</text>
</comment>
<evidence type="ECO:0000256" key="7">
    <source>
        <dbReference type="ARBA" id="ARBA00022984"/>
    </source>
</evidence>
<feature type="active site" description="Proton donor" evidence="12">
    <location>
        <position position="119"/>
    </location>
</feature>
<dbReference type="SUPFAM" id="SSF55205">
    <property type="entry name" value="EPT/RTPC-like"/>
    <property type="match status" value="1"/>
</dbReference>
<protein>
    <recommendedName>
        <fullName evidence="12">UDP-N-acetylglucosamine 1-carboxyvinyltransferase</fullName>
        <ecNumber evidence="12">2.5.1.7</ecNumber>
    </recommendedName>
    <alternativeName>
        <fullName evidence="12">Enoylpyruvate transferase</fullName>
    </alternativeName>
    <alternativeName>
        <fullName evidence="12">UDP-N-acetylglucosamine enolpyruvyl transferase</fullName>
        <shortName evidence="12">EPT</shortName>
    </alternativeName>
</protein>
<comment type="pathway">
    <text evidence="2 12">Cell wall biogenesis; peptidoglycan biosynthesis.</text>
</comment>